<sequence length="139" mass="16036">MPPLRTPQLHFENAVGRLLEHPDGYAVFAYKPGKRRLADLQALLTRTRTLLERQQWHRMLGDQRLMAPFTAEESAWIVDYWLDAAYQRPGGLYGAVVLAHDVFARLSMDQVMHEARASALTYRLFENEENAAAWLRQLA</sequence>
<evidence type="ECO:0000313" key="1">
    <source>
        <dbReference type="EMBL" id="SFQ79157.1"/>
    </source>
</evidence>
<reference evidence="2" key="1">
    <citation type="submission" date="2016-10" db="EMBL/GenBank/DDBJ databases">
        <authorList>
            <person name="Varghese N."/>
            <person name="Submissions S."/>
        </authorList>
    </citation>
    <scope>NUCLEOTIDE SEQUENCE [LARGE SCALE GENOMIC DNA]</scope>
    <source>
        <strain evidence="2">OR362-8,ATCC BAA-1266,JCM 13504</strain>
    </source>
</reference>
<keyword evidence="2" id="KW-1185">Reference proteome</keyword>
<name>A0A1I6BEF3_HYMAR</name>
<dbReference type="RefSeq" id="WP_092678333.1">
    <property type="nucleotide sequence ID" value="NZ_FOXS01000008.1"/>
</dbReference>
<evidence type="ECO:0000313" key="2">
    <source>
        <dbReference type="Proteomes" id="UP000199029"/>
    </source>
</evidence>
<accession>A0A1I6BEF3</accession>
<gene>
    <name evidence="1" type="ORF">SAMN04515668_4408</name>
</gene>
<dbReference type="EMBL" id="FOXS01000008">
    <property type="protein sequence ID" value="SFQ79157.1"/>
    <property type="molecule type" value="Genomic_DNA"/>
</dbReference>
<proteinExistence type="predicted"/>
<protein>
    <recommendedName>
        <fullName evidence="3">SpoIIAA-like</fullName>
    </recommendedName>
</protein>
<dbReference type="STRING" id="1227077.SAMN04515668_4408"/>
<evidence type="ECO:0008006" key="3">
    <source>
        <dbReference type="Google" id="ProtNLM"/>
    </source>
</evidence>
<dbReference type="AlphaFoldDB" id="A0A1I6BEF3"/>
<dbReference type="OrthoDB" id="880716at2"/>
<organism evidence="1 2">
    <name type="scientific">Hymenobacter arizonensis</name>
    <name type="common">Siccationidurans arizonensis</name>
    <dbReference type="NCBI Taxonomy" id="1227077"/>
    <lineage>
        <taxon>Bacteria</taxon>
        <taxon>Pseudomonadati</taxon>
        <taxon>Bacteroidota</taxon>
        <taxon>Cytophagia</taxon>
        <taxon>Cytophagales</taxon>
        <taxon>Hymenobacteraceae</taxon>
        <taxon>Hymenobacter</taxon>
    </lineage>
</organism>
<dbReference type="Proteomes" id="UP000199029">
    <property type="component" value="Unassembled WGS sequence"/>
</dbReference>